<dbReference type="NCBIfam" id="TIGR00126">
    <property type="entry name" value="deoC"/>
    <property type="match status" value="1"/>
</dbReference>
<reference evidence="2" key="1">
    <citation type="submission" date="2022-08" db="EMBL/GenBank/DDBJ databases">
        <title>Novel sulfate-reducing endosymbionts in the free-living metamonad Anaeramoeba.</title>
        <authorList>
            <person name="Jerlstrom-Hultqvist J."/>
            <person name="Cepicka I."/>
            <person name="Gallot-Lavallee L."/>
            <person name="Salas-Leiva D."/>
            <person name="Curtis B.A."/>
            <person name="Zahonova K."/>
            <person name="Pipaliya S."/>
            <person name="Dacks J."/>
            <person name="Roger A.J."/>
        </authorList>
    </citation>
    <scope>NUCLEOTIDE SEQUENCE</scope>
    <source>
        <strain evidence="2">Schooner1</strain>
    </source>
</reference>
<comment type="caution">
    <text evidence="2">The sequence shown here is derived from an EMBL/GenBank/DDBJ whole genome shotgun (WGS) entry which is preliminary data.</text>
</comment>
<name>A0ABQ8YR00_9EUKA</name>
<protein>
    <submittedName>
        <fullName evidence="2">Aldolase</fullName>
    </submittedName>
</protein>
<dbReference type="PANTHER" id="PTHR10889:SF1">
    <property type="entry name" value="DEOXYRIBOSE-PHOSPHATE ALDOLASE"/>
    <property type="match status" value="1"/>
</dbReference>
<keyword evidence="1" id="KW-0963">Cytoplasm</keyword>
<evidence type="ECO:0000313" key="2">
    <source>
        <dbReference type="EMBL" id="KAJ6247003.1"/>
    </source>
</evidence>
<dbReference type="InterPro" id="IPR013785">
    <property type="entry name" value="Aldolase_TIM"/>
</dbReference>
<dbReference type="InterPro" id="IPR002915">
    <property type="entry name" value="DeoC/FbaB/LacD_aldolase"/>
</dbReference>
<dbReference type="PANTHER" id="PTHR10889">
    <property type="entry name" value="DEOXYRIBOSE-PHOSPHATE ALDOLASE"/>
    <property type="match status" value="1"/>
</dbReference>
<evidence type="ECO:0000256" key="1">
    <source>
        <dbReference type="ARBA" id="ARBA00022490"/>
    </source>
</evidence>
<dbReference type="Gene3D" id="3.20.20.70">
    <property type="entry name" value="Aldolase class I"/>
    <property type="match status" value="1"/>
</dbReference>
<gene>
    <name evidence="2" type="ORF">M0813_02259</name>
</gene>
<evidence type="ECO:0000313" key="3">
    <source>
        <dbReference type="Proteomes" id="UP001150062"/>
    </source>
</evidence>
<accession>A0ABQ8YR00</accession>
<organism evidence="2 3">
    <name type="scientific">Anaeramoeba flamelloides</name>
    <dbReference type="NCBI Taxonomy" id="1746091"/>
    <lineage>
        <taxon>Eukaryota</taxon>
        <taxon>Metamonada</taxon>
        <taxon>Anaeramoebidae</taxon>
        <taxon>Anaeramoeba</taxon>
    </lineage>
</organism>
<dbReference type="SMART" id="SM01133">
    <property type="entry name" value="DeoC"/>
    <property type="match status" value="1"/>
</dbReference>
<proteinExistence type="predicted"/>
<dbReference type="InterPro" id="IPR011343">
    <property type="entry name" value="DeoC"/>
</dbReference>
<dbReference type="EMBL" id="JAOAOG010000131">
    <property type="protein sequence ID" value="KAJ6247003.1"/>
    <property type="molecule type" value="Genomic_DNA"/>
</dbReference>
<sequence length="327" mass="37092">MTFVYIQNPISSTTLQERVEFVSDQLGLQPKELHSFNPHLKKKQIVLHLPKTFEKFIDHTNLNVQLKSKEVQQLCADAIKYQFRGVCVHSTKIKQVHSLLKNTDLRICTLIGSFPESNAIEGQLIQAKIALKSGANELDIVLSTSKILNNEYNELYQHLKSFESILTEGSQLNVILETGELDTPQIIDACLISICANVKCVKAIQKFGSRGSSRKNIRLIKFLVGLNRHVQSFDQFSNPKSVWDMINNGAQRIGTNNGIELLNSNAKIKYRHNSNKNKNKELTNKKSLLSKQKQKEKKKERIKDLAYVFGLSFTTSLIIGNITKKLK</sequence>
<keyword evidence="3" id="KW-1185">Reference proteome</keyword>
<dbReference type="Proteomes" id="UP001150062">
    <property type="component" value="Unassembled WGS sequence"/>
</dbReference>
<dbReference type="Pfam" id="PF01791">
    <property type="entry name" value="DeoC"/>
    <property type="match status" value="1"/>
</dbReference>
<dbReference type="SUPFAM" id="SSF51569">
    <property type="entry name" value="Aldolase"/>
    <property type="match status" value="1"/>
</dbReference>